<keyword evidence="4" id="KW-1185">Reference proteome</keyword>
<comment type="similarity">
    <text evidence="1">Belongs to the glutamate:Na(+) symporter (ESS) (TC 2.A.27) family.</text>
</comment>
<keyword evidence="1" id="KW-0406">Ion transport</keyword>
<comment type="function">
    <text evidence="1">Catalyzes the sodium-dependent transport of glutamate.</text>
</comment>
<accession>A0ABT8JSH7</accession>
<dbReference type="PANTHER" id="PTHR36178:SF1">
    <property type="entry name" value="SODIUM_GLUTAMATE SYMPORTER"/>
    <property type="match status" value="1"/>
</dbReference>
<evidence type="ECO:0000313" key="3">
    <source>
        <dbReference type="EMBL" id="MDN4608106.1"/>
    </source>
</evidence>
<name>A0ABT8JSH7_9BACL</name>
<keyword evidence="1" id="KW-0029">Amino-acid transport</keyword>
<reference evidence="3" key="1">
    <citation type="submission" date="2023-03" db="EMBL/GenBank/DDBJ databases">
        <title>MT1 and MT2 Draft Genomes of Novel Species.</title>
        <authorList>
            <person name="Venkateswaran K."/>
        </authorList>
    </citation>
    <scope>NUCLEOTIDE SEQUENCE</scope>
    <source>
        <strain evidence="3">F6_3S_P_2</strain>
    </source>
</reference>
<keyword evidence="1" id="KW-0472">Membrane</keyword>
<gene>
    <name evidence="3" type="primary">gltS</name>
    <name evidence="3" type="ORF">P5G49_11565</name>
</gene>
<sequence>MFSFQLGVVETLCLALALLLLGSYLAKNINFLGKFCIPAPVIGGFLFAIVAAILRGFGLIEISLDTTLQSLFMLAFFTTVGLGASFTLIRKGGKLLVIYWLICGALAFIQNVIGVSLAKVFGLQPLIGIMVGAVSMEGGHGGAAAFGETLESLGIDSAVTVGLAAATLGLIAGGLVGGPISKYLITKNNLKPNENAVNLVDLESAVKTDEKKLTANLFINQVFIITLCMSLGTLLGKYFSEITGFVLPGYVGAMFVAIIVRNAMDKLKMKYFDLKGTTIIGDLSLGIFLSMALMSIQLWQLADMALPMVLIIAVQVIFMVLFTIFVVFRLLGKNFDAAVMAGGLAGHGLGATPNAIANMDAITRKYGPSPTAFLIIPIVGAFLVDALYIPIILAFINFFS</sequence>
<keyword evidence="1" id="KW-0813">Transport</keyword>
<keyword evidence="1" id="KW-0915">Sodium</keyword>
<dbReference type="Proteomes" id="UP001175097">
    <property type="component" value="Unassembled WGS sequence"/>
</dbReference>
<dbReference type="EMBL" id="JAROCC010000008">
    <property type="protein sequence ID" value="MDN4608106.1"/>
    <property type="molecule type" value="Genomic_DNA"/>
</dbReference>
<feature type="transmembrane region" description="Helical" evidence="1">
    <location>
        <begin position="305"/>
        <end position="331"/>
    </location>
</feature>
<dbReference type="NCBIfam" id="TIGR00210">
    <property type="entry name" value="gltS"/>
    <property type="match status" value="1"/>
</dbReference>
<evidence type="ECO:0000256" key="2">
    <source>
        <dbReference type="NCBIfam" id="TIGR00210"/>
    </source>
</evidence>
<protein>
    <recommendedName>
        <fullName evidence="1 2">Sodium/glutamate symporter</fullName>
    </recommendedName>
</protein>
<keyword evidence="1" id="KW-0739">Sodium transport</keyword>
<feature type="transmembrane region" description="Helical" evidence="1">
    <location>
        <begin position="70"/>
        <end position="89"/>
    </location>
</feature>
<feature type="transmembrane region" description="Helical" evidence="1">
    <location>
        <begin position="245"/>
        <end position="264"/>
    </location>
</feature>
<keyword evidence="1" id="KW-1133">Transmembrane helix</keyword>
<keyword evidence="1" id="KW-0769">Symport</keyword>
<dbReference type="InterPro" id="IPR004445">
    <property type="entry name" value="GltS"/>
</dbReference>
<keyword evidence="1" id="KW-0812">Transmembrane</keyword>
<evidence type="ECO:0000256" key="1">
    <source>
        <dbReference type="HAMAP-Rule" id="MF_02062"/>
    </source>
</evidence>
<comment type="subcellular location">
    <subcellularLocation>
        <location evidence="1">Cell membrane</location>
        <topology evidence="1">Multi-pass membrane protein</topology>
    </subcellularLocation>
</comment>
<comment type="caution">
    <text evidence="3">The sequence shown here is derived from an EMBL/GenBank/DDBJ whole genome shotgun (WGS) entry which is preliminary data.</text>
</comment>
<feature type="transmembrane region" description="Helical" evidence="1">
    <location>
        <begin position="372"/>
        <end position="399"/>
    </location>
</feature>
<feature type="transmembrane region" description="Helical" evidence="1">
    <location>
        <begin position="276"/>
        <end position="299"/>
    </location>
</feature>
<feature type="transmembrane region" description="Helical" evidence="1">
    <location>
        <begin position="217"/>
        <end position="239"/>
    </location>
</feature>
<dbReference type="HAMAP" id="MF_02062">
    <property type="entry name" value="GltS"/>
    <property type="match status" value="1"/>
</dbReference>
<keyword evidence="1" id="KW-1003">Cell membrane</keyword>
<feature type="transmembrane region" description="Helical" evidence="1">
    <location>
        <begin position="158"/>
        <end position="177"/>
    </location>
</feature>
<dbReference type="Pfam" id="PF03616">
    <property type="entry name" value="Glt_symporter"/>
    <property type="match status" value="1"/>
</dbReference>
<organism evidence="3 4">
    <name type="scientific">Sporosarcina highlanderae</name>
    <dbReference type="NCBI Taxonomy" id="3035916"/>
    <lineage>
        <taxon>Bacteria</taxon>
        <taxon>Bacillati</taxon>
        <taxon>Bacillota</taxon>
        <taxon>Bacilli</taxon>
        <taxon>Bacillales</taxon>
        <taxon>Caryophanaceae</taxon>
        <taxon>Sporosarcina</taxon>
    </lineage>
</organism>
<dbReference type="RefSeq" id="WP_301243956.1">
    <property type="nucleotide sequence ID" value="NZ_JAROCC010000008.1"/>
</dbReference>
<feature type="transmembrane region" description="Helical" evidence="1">
    <location>
        <begin position="96"/>
        <end position="118"/>
    </location>
</feature>
<evidence type="ECO:0000313" key="4">
    <source>
        <dbReference type="Proteomes" id="UP001175097"/>
    </source>
</evidence>
<feature type="transmembrane region" description="Helical" evidence="1">
    <location>
        <begin position="6"/>
        <end position="25"/>
    </location>
</feature>
<dbReference type="PANTHER" id="PTHR36178">
    <property type="entry name" value="SLR0625 PROTEIN"/>
    <property type="match status" value="1"/>
</dbReference>
<feature type="transmembrane region" description="Helical" evidence="1">
    <location>
        <begin position="37"/>
        <end position="58"/>
    </location>
</feature>
<proteinExistence type="inferred from homology"/>